<dbReference type="SMART" id="SM00249">
    <property type="entry name" value="PHD"/>
    <property type="match status" value="1"/>
</dbReference>
<dbReference type="InterPro" id="IPR019786">
    <property type="entry name" value="Zinc_finger_PHD-type_CS"/>
</dbReference>
<reference evidence="9" key="2">
    <citation type="submission" date="2025-08" db="UniProtKB">
        <authorList>
            <consortium name="Ensembl"/>
        </authorList>
    </citation>
    <scope>IDENTIFICATION</scope>
</reference>
<name>H3DCS2_TETNG</name>
<protein>
    <submittedName>
        <fullName evidence="9">Autoimmune regulator</fullName>
    </submittedName>
</protein>
<evidence type="ECO:0000256" key="5">
    <source>
        <dbReference type="PROSITE-ProRule" id="PRU00146"/>
    </source>
</evidence>
<dbReference type="PRINTS" id="PR01711">
    <property type="entry name" value="AIREGULATOR"/>
</dbReference>
<dbReference type="CDD" id="cd15539">
    <property type="entry name" value="PHD1_AIRE"/>
    <property type="match status" value="1"/>
</dbReference>
<dbReference type="InterPro" id="IPR013083">
    <property type="entry name" value="Znf_RING/FYVE/PHD"/>
</dbReference>
<dbReference type="InterPro" id="IPR001965">
    <property type="entry name" value="Znf_PHD"/>
</dbReference>
<dbReference type="PROSITE" id="PS51414">
    <property type="entry name" value="HSR"/>
    <property type="match status" value="1"/>
</dbReference>
<dbReference type="InParanoid" id="H3DCS2"/>
<dbReference type="InterPro" id="IPR008087">
    <property type="entry name" value="AIRE"/>
</dbReference>
<evidence type="ECO:0000256" key="4">
    <source>
        <dbReference type="ARBA" id="ARBA00023125"/>
    </source>
</evidence>
<dbReference type="STRING" id="99883.ENSTNIP00000018315"/>
<feature type="domain" description="HSR" evidence="8">
    <location>
        <begin position="1"/>
        <end position="103"/>
    </location>
</feature>
<feature type="domain" description="PHD-type" evidence="7">
    <location>
        <begin position="290"/>
        <end position="337"/>
    </location>
</feature>
<dbReference type="GO" id="GO:0000981">
    <property type="term" value="F:DNA-binding transcription factor activity, RNA polymerase II-specific"/>
    <property type="evidence" value="ECO:0007669"/>
    <property type="project" value="TreeGrafter"/>
</dbReference>
<dbReference type="Ensembl" id="ENSTNIT00000018540.1">
    <property type="protein sequence ID" value="ENSTNIP00000018315.1"/>
    <property type="gene ID" value="ENSTNIG00000015256.1"/>
</dbReference>
<dbReference type="InterPro" id="IPR004865">
    <property type="entry name" value="HSR_dom"/>
</dbReference>
<evidence type="ECO:0000313" key="9">
    <source>
        <dbReference type="Ensembl" id="ENSTNIP00000018315.1"/>
    </source>
</evidence>
<dbReference type="PANTHER" id="PTHR46386:SF11">
    <property type="entry name" value="AUTOIMMUNE REGULATOR"/>
    <property type="match status" value="1"/>
</dbReference>
<evidence type="ECO:0000259" key="8">
    <source>
        <dbReference type="PROSITE" id="PS51414"/>
    </source>
</evidence>
<dbReference type="Pfam" id="PF00628">
    <property type="entry name" value="PHD"/>
    <property type="match status" value="1"/>
</dbReference>
<feature type="compositionally biased region" description="Basic and acidic residues" evidence="6">
    <location>
        <begin position="126"/>
        <end position="144"/>
    </location>
</feature>
<keyword evidence="3" id="KW-0862">Zinc</keyword>
<evidence type="ECO:0000256" key="1">
    <source>
        <dbReference type="ARBA" id="ARBA00022723"/>
    </source>
</evidence>
<dbReference type="PROSITE" id="PS50016">
    <property type="entry name" value="ZF_PHD_2"/>
    <property type="match status" value="1"/>
</dbReference>
<reference evidence="9" key="3">
    <citation type="submission" date="2025-09" db="UniProtKB">
        <authorList>
            <consortium name="Ensembl"/>
        </authorList>
    </citation>
    <scope>IDENTIFICATION</scope>
</reference>
<evidence type="ECO:0000256" key="2">
    <source>
        <dbReference type="ARBA" id="ARBA00022771"/>
    </source>
</evidence>
<keyword evidence="1" id="KW-0479">Metal-binding</keyword>
<feature type="region of interest" description="Disordered" evidence="6">
    <location>
        <begin position="103"/>
        <end position="152"/>
    </location>
</feature>
<dbReference type="Gene3D" id="3.30.40.10">
    <property type="entry name" value="Zinc/RING finger domain, C3HC4 (zinc finger)"/>
    <property type="match status" value="2"/>
</dbReference>
<keyword evidence="4" id="KW-0238">DNA-binding</keyword>
<proteinExistence type="predicted"/>
<dbReference type="SUPFAM" id="SSF57903">
    <property type="entry name" value="FYVE/PHD zinc finger"/>
    <property type="match status" value="1"/>
</dbReference>
<dbReference type="GO" id="GO:0005737">
    <property type="term" value="C:cytoplasm"/>
    <property type="evidence" value="ECO:0007669"/>
    <property type="project" value="InterPro"/>
</dbReference>
<dbReference type="GO" id="GO:0006959">
    <property type="term" value="P:humoral immune response"/>
    <property type="evidence" value="ECO:0007669"/>
    <property type="project" value="InterPro"/>
</dbReference>
<keyword evidence="2 5" id="KW-0863">Zinc-finger</keyword>
<dbReference type="InterPro" id="IPR011011">
    <property type="entry name" value="Znf_FYVE_PHD"/>
</dbReference>
<dbReference type="Pfam" id="PF03172">
    <property type="entry name" value="HSR"/>
    <property type="match status" value="1"/>
</dbReference>
<dbReference type="GO" id="GO:0045182">
    <property type="term" value="F:translation regulator activity"/>
    <property type="evidence" value="ECO:0007669"/>
    <property type="project" value="InterPro"/>
</dbReference>
<sequence length="548" mass="60324">GETNLRSLLKHLRTDIAMAVDDSFPLVYGLADKNIITDQLQKDTLEKESREGIHKAMYSLLSWVLQQRRSVIRAFWSNLFKDYNLDSYPKLQKLITNLPSGTSAWGSRDAKKSSGSQKTMYIKKRNHEDSQQPQHRDKSSKEPVKCQSKSTNGIHLKSVKMKLYKVKSKSPASHRPYGTSAQVVSSLAPKTPTLSSSSVSSTKLPVRHEASQKINIKETAKRCMKVDGMFYSSDQSEETKRASKAVESICGHKGGPPTEGVEHPRSCHSLHACCWPTCDRYLSVQSHVNDDECAACKDGGELICCDGCPQAFHLTCLDPPLTSIPSGPWRCGWCKDNTVKVEKPQEQPVLAKLLQTNTSANTSLVDISFFSSLSAASLAAVTAQTNAPRNQVMPTLDLLSVTAPNSFHPSLAFCFQRSGGELLSVKEECGVCQQAGGDLTHCLQCLGVFSHTLPLPKVSRQKGRSICSSCSRLWESSAEREAESKTLQLDPVLQNTLSHEQDAAVPEPGLHKDDLDSILGDQPSFDGILQWAFHNMSRPLSDSQGCYQ</sequence>
<dbReference type="AlphaFoldDB" id="H3DCS2"/>
<dbReference type="Proteomes" id="UP000007303">
    <property type="component" value="Unassembled WGS sequence"/>
</dbReference>
<feature type="compositionally biased region" description="Low complexity" evidence="6">
    <location>
        <begin position="189"/>
        <end position="204"/>
    </location>
</feature>
<dbReference type="GO" id="GO:0003677">
    <property type="term" value="F:DNA binding"/>
    <property type="evidence" value="ECO:0007669"/>
    <property type="project" value="UniProtKB-KW"/>
</dbReference>
<dbReference type="PANTHER" id="PTHR46386">
    <property type="entry name" value="NUCLEAR BODY PROTEIN SP140"/>
    <property type="match status" value="1"/>
</dbReference>
<keyword evidence="10" id="KW-1185">Reference proteome</keyword>
<evidence type="ECO:0000259" key="7">
    <source>
        <dbReference type="PROSITE" id="PS50016"/>
    </source>
</evidence>
<dbReference type="PROSITE" id="PS01359">
    <property type="entry name" value="ZF_PHD_1"/>
    <property type="match status" value="1"/>
</dbReference>
<dbReference type="InterPro" id="IPR043563">
    <property type="entry name" value="Sp110/Sp140/Sp140L-like"/>
</dbReference>
<dbReference type="InterPro" id="IPR019787">
    <property type="entry name" value="Znf_PHD-finger"/>
</dbReference>
<evidence type="ECO:0000256" key="3">
    <source>
        <dbReference type="ARBA" id="ARBA00022833"/>
    </source>
</evidence>
<feature type="region of interest" description="Disordered" evidence="6">
    <location>
        <begin position="189"/>
        <end position="211"/>
    </location>
</feature>
<evidence type="ECO:0000313" key="10">
    <source>
        <dbReference type="Proteomes" id="UP000007303"/>
    </source>
</evidence>
<dbReference type="HOGENOM" id="CLU_042233_1_0_1"/>
<dbReference type="GO" id="GO:0005634">
    <property type="term" value="C:nucleus"/>
    <property type="evidence" value="ECO:0007669"/>
    <property type="project" value="InterPro"/>
</dbReference>
<dbReference type="OMA" id="DVLRCTH"/>
<reference evidence="10" key="1">
    <citation type="journal article" date="2004" name="Nature">
        <title>Genome duplication in the teleost fish Tetraodon nigroviridis reveals the early vertebrate proto-karyotype.</title>
        <authorList>
            <person name="Jaillon O."/>
            <person name="Aury J.-M."/>
            <person name="Brunet F."/>
            <person name="Petit J.-L."/>
            <person name="Stange-Thomann N."/>
            <person name="Mauceli E."/>
            <person name="Bouneau L."/>
            <person name="Fischer C."/>
            <person name="Ozouf-Costaz C."/>
            <person name="Bernot A."/>
            <person name="Nicaud S."/>
            <person name="Jaffe D."/>
            <person name="Fisher S."/>
            <person name="Lutfalla G."/>
            <person name="Dossat C."/>
            <person name="Segurens B."/>
            <person name="Dasilva C."/>
            <person name="Salanoubat M."/>
            <person name="Levy M."/>
            <person name="Boudet N."/>
            <person name="Castellano S."/>
            <person name="Anthouard V."/>
            <person name="Jubin C."/>
            <person name="Castelli V."/>
            <person name="Katinka M."/>
            <person name="Vacherie B."/>
            <person name="Biemont C."/>
            <person name="Skalli Z."/>
            <person name="Cattolico L."/>
            <person name="Poulain J."/>
            <person name="De Berardinis V."/>
            <person name="Cruaud C."/>
            <person name="Duprat S."/>
            <person name="Brottier P."/>
            <person name="Coutanceau J.-P."/>
            <person name="Gouzy J."/>
            <person name="Parra G."/>
            <person name="Lardier G."/>
            <person name="Chapple C."/>
            <person name="McKernan K.J."/>
            <person name="McEwan P."/>
            <person name="Bosak S."/>
            <person name="Kellis M."/>
            <person name="Volff J.-N."/>
            <person name="Guigo R."/>
            <person name="Zody M.C."/>
            <person name="Mesirov J."/>
            <person name="Lindblad-Toh K."/>
            <person name="Birren B."/>
            <person name="Nusbaum C."/>
            <person name="Kahn D."/>
            <person name="Robinson-Rechavi M."/>
            <person name="Laudet V."/>
            <person name="Schachter V."/>
            <person name="Quetier F."/>
            <person name="Saurin W."/>
            <person name="Scarpelli C."/>
            <person name="Wincker P."/>
            <person name="Lander E.S."/>
            <person name="Weissenbach J."/>
            <person name="Roest Crollius H."/>
        </authorList>
    </citation>
    <scope>NUCLEOTIDE SEQUENCE [LARGE SCALE GENOMIC DNA]</scope>
</reference>
<dbReference type="GO" id="GO:0008270">
    <property type="term" value="F:zinc ion binding"/>
    <property type="evidence" value="ECO:0007669"/>
    <property type="project" value="UniProtKB-KW"/>
</dbReference>
<dbReference type="GeneTree" id="ENSGT00940000161104"/>
<evidence type="ECO:0000256" key="6">
    <source>
        <dbReference type="SAM" id="MobiDB-lite"/>
    </source>
</evidence>
<accession>H3DCS2</accession>
<organism evidence="9 10">
    <name type="scientific">Tetraodon nigroviridis</name>
    <name type="common">Spotted green pufferfish</name>
    <name type="synonym">Chelonodon nigroviridis</name>
    <dbReference type="NCBI Taxonomy" id="99883"/>
    <lineage>
        <taxon>Eukaryota</taxon>
        <taxon>Metazoa</taxon>
        <taxon>Chordata</taxon>
        <taxon>Craniata</taxon>
        <taxon>Vertebrata</taxon>
        <taxon>Euteleostomi</taxon>
        <taxon>Actinopterygii</taxon>
        <taxon>Neopterygii</taxon>
        <taxon>Teleostei</taxon>
        <taxon>Neoteleostei</taxon>
        <taxon>Acanthomorphata</taxon>
        <taxon>Eupercaria</taxon>
        <taxon>Tetraodontiformes</taxon>
        <taxon>Tetradontoidea</taxon>
        <taxon>Tetraodontidae</taxon>
        <taxon>Tetraodon</taxon>
    </lineage>
</organism>